<protein>
    <submittedName>
        <fullName evidence="3">MOSC domain-containing protein</fullName>
    </submittedName>
</protein>
<dbReference type="EMBL" id="NRSG01000278">
    <property type="protein sequence ID" value="MBK1661285.1"/>
    <property type="molecule type" value="Genomic_DNA"/>
</dbReference>
<gene>
    <name evidence="3" type="ORF">CKO45_24040</name>
</gene>
<organism evidence="3 4">
    <name type="scientific">Paracraurococcus ruber</name>
    <dbReference type="NCBI Taxonomy" id="77675"/>
    <lineage>
        <taxon>Bacteria</taxon>
        <taxon>Pseudomonadati</taxon>
        <taxon>Pseudomonadota</taxon>
        <taxon>Alphaproteobacteria</taxon>
        <taxon>Acetobacterales</taxon>
        <taxon>Roseomonadaceae</taxon>
        <taxon>Paracraurococcus</taxon>
    </lineage>
</organism>
<dbReference type="Gene3D" id="2.40.33.20">
    <property type="entry name" value="PK beta-barrel domain-like"/>
    <property type="match status" value="1"/>
</dbReference>
<dbReference type="SUPFAM" id="SSF50800">
    <property type="entry name" value="PK beta-barrel domain-like"/>
    <property type="match status" value="1"/>
</dbReference>
<comment type="caution">
    <text evidence="3">The sequence shown here is derived from an EMBL/GenBank/DDBJ whole genome shotgun (WGS) entry which is preliminary data.</text>
</comment>
<dbReference type="InterPro" id="IPR005302">
    <property type="entry name" value="MoCF_Sase_C"/>
</dbReference>
<dbReference type="PROSITE" id="PS51340">
    <property type="entry name" value="MOSC"/>
    <property type="match status" value="1"/>
</dbReference>
<feature type="domain" description="MOSC" evidence="2">
    <location>
        <begin position="164"/>
        <end position="304"/>
    </location>
</feature>
<evidence type="ECO:0000313" key="4">
    <source>
        <dbReference type="Proteomes" id="UP000697995"/>
    </source>
</evidence>
<keyword evidence="4" id="KW-1185">Reference proteome</keyword>
<dbReference type="Pfam" id="PF03473">
    <property type="entry name" value="MOSC"/>
    <property type="match status" value="1"/>
</dbReference>
<proteinExistence type="predicted"/>
<evidence type="ECO:0000259" key="2">
    <source>
        <dbReference type="PROSITE" id="PS51340"/>
    </source>
</evidence>
<accession>A0ABS1D4A7</accession>
<dbReference type="InterPro" id="IPR005303">
    <property type="entry name" value="MOCOS_middle"/>
</dbReference>
<dbReference type="Proteomes" id="UP000697995">
    <property type="component" value="Unassembled WGS sequence"/>
</dbReference>
<name>A0ABS1D4A7_9PROT</name>
<reference evidence="3 4" key="1">
    <citation type="journal article" date="2020" name="Microorganisms">
        <title>Osmotic Adaptation and Compatible Solute Biosynthesis of Phototrophic Bacteria as Revealed from Genome Analyses.</title>
        <authorList>
            <person name="Imhoff J.F."/>
            <person name="Rahn T."/>
            <person name="Kunzel S."/>
            <person name="Keller A."/>
            <person name="Neulinger S.C."/>
        </authorList>
    </citation>
    <scope>NUCLEOTIDE SEQUENCE [LARGE SCALE GENOMIC DNA]</scope>
    <source>
        <strain evidence="3 4">DSM 15382</strain>
    </source>
</reference>
<dbReference type="Pfam" id="PF03476">
    <property type="entry name" value="MOSC_N"/>
    <property type="match status" value="1"/>
</dbReference>
<sequence length="310" mass="33167">MTCGALRPRSGSAVESSATGPDHPSRGDGQDQVHTGCGIPPCGGSRVPWEENGPMRVEQIYRYPVKGLAAEALEDVLLTPGQCLPHDRRFALAQGDAPLDPAAPAWMPKRNFGCLAYNARLALLHSAFDPQTGMLALRPPDGAALLASTRTEAGRAEITAFLTAWLGEEARGAPRFIEAPGHNFTDVAQKCVSIIGLSSLHALEAKVGKHLDPLRFRANIYVSGALPWAEFDLLGQEVLLGGARLRVFKRIIRCPATQVNPETAARDADPPRWLREHFGHADLGVYAEVLEGGRIAVGDALEATEGAALH</sequence>
<evidence type="ECO:0000256" key="1">
    <source>
        <dbReference type="SAM" id="MobiDB-lite"/>
    </source>
</evidence>
<feature type="region of interest" description="Disordered" evidence="1">
    <location>
        <begin position="1"/>
        <end position="50"/>
    </location>
</feature>
<evidence type="ECO:0000313" key="3">
    <source>
        <dbReference type="EMBL" id="MBK1661285.1"/>
    </source>
</evidence>
<dbReference type="InterPro" id="IPR011037">
    <property type="entry name" value="Pyrv_Knase-like_insert_dom_sf"/>
</dbReference>